<protein>
    <submittedName>
        <fullName evidence="4">Ribosomal protein S18 acetylase RimI</fullName>
    </submittedName>
</protein>
<keyword evidence="1" id="KW-0808">Transferase</keyword>
<dbReference type="RefSeq" id="WP_085099010.1">
    <property type="nucleotide sequence ID" value="NZ_FWZU01000001.1"/>
</dbReference>
<dbReference type="CDD" id="cd04301">
    <property type="entry name" value="NAT_SF"/>
    <property type="match status" value="1"/>
</dbReference>
<dbReference type="AlphaFoldDB" id="A0A1X7CIQ5"/>
<evidence type="ECO:0000256" key="1">
    <source>
        <dbReference type="ARBA" id="ARBA00022679"/>
    </source>
</evidence>
<dbReference type="GO" id="GO:0016747">
    <property type="term" value="F:acyltransferase activity, transferring groups other than amino-acyl groups"/>
    <property type="evidence" value="ECO:0007669"/>
    <property type="project" value="InterPro"/>
</dbReference>
<dbReference type="Gene3D" id="3.40.630.30">
    <property type="match status" value="1"/>
</dbReference>
<dbReference type="GO" id="GO:0005840">
    <property type="term" value="C:ribosome"/>
    <property type="evidence" value="ECO:0007669"/>
    <property type="project" value="UniProtKB-KW"/>
</dbReference>
<sequence>MPGTIKIRTAIREDLSSLADLLEMLFSIEADFCADRKRQLRGLAMLLETNRGCILVAEAGNIVVGMCSGQFMISTAEGGLSVLVEDVVVHKDWQGRGIGRMLMDSIGTYAKDNNASRLQLLADSENIPALNFYKNLGWEPTRLICLRKRHS</sequence>
<dbReference type="PANTHER" id="PTHR43877">
    <property type="entry name" value="AMINOALKYLPHOSPHONATE N-ACETYLTRANSFERASE-RELATED-RELATED"/>
    <property type="match status" value="1"/>
</dbReference>
<feature type="domain" description="N-acetyltransferase" evidence="3">
    <location>
        <begin position="5"/>
        <end position="151"/>
    </location>
</feature>
<evidence type="ECO:0000313" key="4">
    <source>
        <dbReference type="EMBL" id="SME97315.1"/>
    </source>
</evidence>
<reference evidence="5" key="1">
    <citation type="submission" date="2017-04" db="EMBL/GenBank/DDBJ databases">
        <authorList>
            <person name="Varghese N."/>
            <person name="Submissions S."/>
        </authorList>
    </citation>
    <scope>NUCLEOTIDE SEQUENCE [LARGE SCALE GENOMIC DNA]</scope>
    <source>
        <strain evidence="5">K3S</strain>
    </source>
</reference>
<dbReference type="SUPFAM" id="SSF55729">
    <property type="entry name" value="Acyl-CoA N-acyltransferases (Nat)"/>
    <property type="match status" value="1"/>
</dbReference>
<keyword evidence="4" id="KW-0689">Ribosomal protein</keyword>
<keyword evidence="4" id="KW-0687">Ribonucleoprotein</keyword>
<gene>
    <name evidence="4" type="ORF">SAMN06295933_0946</name>
</gene>
<dbReference type="EMBL" id="FWZU01000001">
    <property type="protein sequence ID" value="SME97315.1"/>
    <property type="molecule type" value="Genomic_DNA"/>
</dbReference>
<evidence type="ECO:0000313" key="5">
    <source>
        <dbReference type="Proteomes" id="UP000192906"/>
    </source>
</evidence>
<dbReference type="OrthoDB" id="9805924at2"/>
<evidence type="ECO:0000256" key="2">
    <source>
        <dbReference type="ARBA" id="ARBA00023315"/>
    </source>
</evidence>
<proteinExistence type="predicted"/>
<dbReference type="InterPro" id="IPR050832">
    <property type="entry name" value="Bact_Acetyltransf"/>
</dbReference>
<accession>A0A1X7CIQ5</accession>
<dbReference type="Proteomes" id="UP000192906">
    <property type="component" value="Unassembled WGS sequence"/>
</dbReference>
<organism evidence="4 5">
    <name type="scientific">Desulfovibrio gilichinskyi</name>
    <dbReference type="NCBI Taxonomy" id="1519643"/>
    <lineage>
        <taxon>Bacteria</taxon>
        <taxon>Pseudomonadati</taxon>
        <taxon>Thermodesulfobacteriota</taxon>
        <taxon>Desulfovibrionia</taxon>
        <taxon>Desulfovibrionales</taxon>
        <taxon>Desulfovibrionaceae</taxon>
        <taxon>Desulfovibrio</taxon>
    </lineage>
</organism>
<keyword evidence="2" id="KW-0012">Acyltransferase</keyword>
<dbReference type="Pfam" id="PF00583">
    <property type="entry name" value="Acetyltransf_1"/>
    <property type="match status" value="1"/>
</dbReference>
<keyword evidence="5" id="KW-1185">Reference proteome</keyword>
<dbReference type="InterPro" id="IPR000182">
    <property type="entry name" value="GNAT_dom"/>
</dbReference>
<dbReference type="InterPro" id="IPR016181">
    <property type="entry name" value="Acyl_CoA_acyltransferase"/>
</dbReference>
<name>A0A1X7CIQ5_9BACT</name>
<dbReference type="PROSITE" id="PS51186">
    <property type="entry name" value="GNAT"/>
    <property type="match status" value="1"/>
</dbReference>
<dbReference type="STRING" id="1519643.SAMN06295933_0946"/>
<evidence type="ECO:0000259" key="3">
    <source>
        <dbReference type="PROSITE" id="PS51186"/>
    </source>
</evidence>